<name>E9NID4_9CAUD</name>
<dbReference type="Proteomes" id="UP000007263">
    <property type="component" value="Segment"/>
</dbReference>
<dbReference type="RefSeq" id="YP_007003132.1">
    <property type="nucleotide sequence ID" value="NC_019485.1"/>
</dbReference>
<reference evidence="1 2" key="1">
    <citation type="submission" date="2010-11" db="EMBL/GenBank/DDBJ databases">
        <title>Complete nucleotide sequence of the bacteriophage EcP1, a new member of the N4-like viruses.</title>
        <authorList>
            <person name="Zhu J."/>
            <person name="Rao X."/>
            <person name="Tan Y."/>
            <person name="Hu Z."/>
            <person name="Xiong K."/>
            <person name="Chen Z."/>
            <person name="Li S."/>
            <person name="Yang J."/>
            <person name="Jin X."/>
            <person name="Chen Y."/>
            <person name="Hu F."/>
        </authorList>
    </citation>
    <scope>NUCLEOTIDE SEQUENCE [LARGE SCALE GENOMIC DNA]</scope>
</reference>
<gene>
    <name evidence="1" type="ORF">EcP1_gp09</name>
</gene>
<dbReference type="KEGG" id="vg:14006788"/>
<organism evidence="1 2">
    <name type="scientific">Enterobacter phage EcP1</name>
    <dbReference type="NCBI Taxonomy" id="942016"/>
    <lineage>
        <taxon>Viruses</taxon>
        <taxon>Duplodnaviria</taxon>
        <taxon>Heunggongvirae</taxon>
        <taxon>Uroviricota</taxon>
        <taxon>Caudoviricetes</taxon>
        <taxon>Schitoviridae</taxon>
        <taxon>Eceepunavirus</taxon>
        <taxon>Eceepunavirus EcP1</taxon>
    </lineage>
</organism>
<keyword evidence="2" id="KW-1185">Reference proteome</keyword>
<sequence length="72" mass="8076">MNNIIDIFYAISENRSGSHNYKAAMCNKVLALSSKLVDETKCGVSIHCSNCVFNNSKTDNIPKLRKQLKKID</sequence>
<protein>
    <submittedName>
        <fullName evidence="1">Uncharacterized protein</fullName>
    </submittedName>
</protein>
<evidence type="ECO:0000313" key="2">
    <source>
        <dbReference type="Proteomes" id="UP000007263"/>
    </source>
</evidence>
<dbReference type="GeneID" id="14006788"/>
<accession>E9NID4</accession>
<evidence type="ECO:0000313" key="1">
    <source>
        <dbReference type="EMBL" id="ADU79160.1"/>
    </source>
</evidence>
<dbReference type="EMBL" id="HQ641380">
    <property type="protein sequence ID" value="ADU79160.1"/>
    <property type="molecule type" value="Genomic_DNA"/>
</dbReference>
<proteinExistence type="predicted"/>